<protein>
    <submittedName>
        <fullName evidence="2">Uncharacterized protein</fullName>
    </submittedName>
</protein>
<sequence length="99" mass="11077">MAVKTRRKNGGGMMGFRFMDTGSLPTLIGPASLFEGHVTDCRRPEQQIHVLENPQKFHSTLQMIWNSSTGGNPSEEDEEVEGRRESTHFMVSVKLAKEA</sequence>
<name>A0ABP0WAH0_9BRYO</name>
<keyword evidence="3" id="KW-1185">Reference proteome</keyword>
<dbReference type="EMBL" id="OZ020111">
    <property type="protein sequence ID" value="CAK9263814.1"/>
    <property type="molecule type" value="Genomic_DNA"/>
</dbReference>
<organism evidence="2 3">
    <name type="scientific">Sphagnum jensenii</name>
    <dbReference type="NCBI Taxonomy" id="128206"/>
    <lineage>
        <taxon>Eukaryota</taxon>
        <taxon>Viridiplantae</taxon>
        <taxon>Streptophyta</taxon>
        <taxon>Embryophyta</taxon>
        <taxon>Bryophyta</taxon>
        <taxon>Sphagnophytina</taxon>
        <taxon>Sphagnopsida</taxon>
        <taxon>Sphagnales</taxon>
        <taxon>Sphagnaceae</taxon>
        <taxon>Sphagnum</taxon>
    </lineage>
</organism>
<dbReference type="Proteomes" id="UP001497444">
    <property type="component" value="Chromosome 16"/>
</dbReference>
<accession>A0ABP0WAH0</accession>
<proteinExistence type="predicted"/>
<feature type="region of interest" description="Disordered" evidence="1">
    <location>
        <begin position="65"/>
        <end position="87"/>
    </location>
</feature>
<reference evidence="2" key="1">
    <citation type="submission" date="2024-02" db="EMBL/GenBank/DDBJ databases">
        <authorList>
            <consortium name="ELIXIR-Norway"/>
            <consortium name="Elixir Norway"/>
        </authorList>
    </citation>
    <scope>NUCLEOTIDE SEQUENCE</scope>
</reference>
<evidence type="ECO:0000256" key="1">
    <source>
        <dbReference type="SAM" id="MobiDB-lite"/>
    </source>
</evidence>
<evidence type="ECO:0000313" key="2">
    <source>
        <dbReference type="EMBL" id="CAK9263814.1"/>
    </source>
</evidence>
<evidence type="ECO:0000313" key="3">
    <source>
        <dbReference type="Proteomes" id="UP001497444"/>
    </source>
</evidence>
<gene>
    <name evidence="2" type="ORF">CSSPJE1EN1_LOCUS9292</name>
</gene>